<dbReference type="PANTHER" id="PTHR30336">
    <property type="entry name" value="INNER MEMBRANE PROTEIN, PROBABLE PERMEASE"/>
    <property type="match status" value="1"/>
</dbReference>
<dbReference type="GO" id="GO:0005886">
    <property type="term" value="C:plasma membrane"/>
    <property type="evidence" value="ECO:0007669"/>
    <property type="project" value="TreeGrafter"/>
</dbReference>
<dbReference type="GO" id="GO:0000270">
    <property type="term" value="P:peptidoglycan metabolic process"/>
    <property type="evidence" value="ECO:0007669"/>
    <property type="project" value="TreeGrafter"/>
</dbReference>
<dbReference type="InterPro" id="IPR051599">
    <property type="entry name" value="Cell_Envelope_Assoc"/>
</dbReference>
<dbReference type="CDD" id="cd06259">
    <property type="entry name" value="YdcF-like"/>
    <property type="match status" value="1"/>
</dbReference>
<name>A0A2T3QNT6_PHODM</name>
<evidence type="ECO:0000313" key="1">
    <source>
        <dbReference type="EMBL" id="SPY28507.1"/>
    </source>
</evidence>
<sequence>MFELKKLLSTLLMPLPALLIIGFIGLYLLWFTRRKGLAGGFITASLLGILLLSFQPISTSLLRPLEKQNAPFIPHSTPVNYVMVLGAGHVIDNAFPITSQLSRAALMRLVEGIRIYRMYPGSKLILSGYGGGSDISHARMMAKVALALDVNKADILLLETAKDTWEEAFQAASVVGDKNLVLVTSASHMSRALYEFHQAGLNPIPAPTNFLASNKIEQPWVRYAPSSKYLEQSERYWHERMGQIWQRLRDALVQEHVEKPQSAVSDVHDLEQDSKTAQ</sequence>
<dbReference type="NCBIfam" id="NF007794">
    <property type="entry name" value="PRK10494.1"/>
    <property type="match status" value="1"/>
</dbReference>
<reference evidence="1 2" key="1">
    <citation type="submission" date="2018-06" db="EMBL/GenBank/DDBJ databases">
        <authorList>
            <consortium name="Pathogen Informatics"/>
            <person name="Doyle S."/>
        </authorList>
    </citation>
    <scope>NUCLEOTIDE SEQUENCE [LARGE SCALE GENOMIC DNA]</scope>
    <source>
        <strain evidence="1 2">NCTC11647</strain>
    </source>
</reference>
<gene>
    <name evidence="1" type="ORF">NCTC11647_01598</name>
</gene>
<protein>
    <submittedName>
        <fullName evidence="1">DUF218 domain</fullName>
    </submittedName>
</protein>
<accession>A0A2T3QNT6</accession>
<evidence type="ECO:0000313" key="2">
    <source>
        <dbReference type="Proteomes" id="UP000251647"/>
    </source>
</evidence>
<dbReference type="PANTHER" id="PTHR30336:SF4">
    <property type="entry name" value="ENVELOPE BIOGENESIS FACTOR ELYC"/>
    <property type="match status" value="1"/>
</dbReference>
<dbReference type="Pfam" id="PF02698">
    <property type="entry name" value="DUF218"/>
    <property type="match status" value="1"/>
</dbReference>
<dbReference type="Proteomes" id="UP000251647">
    <property type="component" value="Unassembled WGS sequence"/>
</dbReference>
<organism evidence="1 2">
    <name type="scientific">Photobacterium damselae</name>
    <dbReference type="NCBI Taxonomy" id="38293"/>
    <lineage>
        <taxon>Bacteria</taxon>
        <taxon>Pseudomonadati</taxon>
        <taxon>Pseudomonadota</taxon>
        <taxon>Gammaproteobacteria</taxon>
        <taxon>Vibrionales</taxon>
        <taxon>Vibrionaceae</taxon>
        <taxon>Photobacterium</taxon>
    </lineage>
</organism>
<dbReference type="OrthoDB" id="9809813at2"/>
<dbReference type="RefSeq" id="WP_005298852.1">
    <property type="nucleotide sequence ID" value="NZ_CP018297.1"/>
</dbReference>
<proteinExistence type="predicted"/>
<dbReference type="AlphaFoldDB" id="A0A2T3QNT6"/>
<dbReference type="EMBL" id="UATL01000001">
    <property type="protein sequence ID" value="SPY28507.1"/>
    <property type="molecule type" value="Genomic_DNA"/>
</dbReference>
<dbReference type="InterPro" id="IPR003848">
    <property type="entry name" value="DUF218"/>
</dbReference>
<dbReference type="GO" id="GO:0043164">
    <property type="term" value="P:Gram-negative-bacterium-type cell wall biogenesis"/>
    <property type="evidence" value="ECO:0007669"/>
    <property type="project" value="TreeGrafter"/>
</dbReference>